<feature type="region of interest" description="Disordered" evidence="1">
    <location>
        <begin position="58"/>
        <end position="102"/>
    </location>
</feature>
<keyword evidence="3" id="KW-1185">Reference proteome</keyword>
<feature type="compositionally biased region" description="Basic and acidic residues" evidence="1">
    <location>
        <begin position="1"/>
        <end position="20"/>
    </location>
</feature>
<comment type="caution">
    <text evidence="2">The sequence shown here is derived from an EMBL/GenBank/DDBJ whole genome shotgun (WGS) entry which is preliminary data.</text>
</comment>
<dbReference type="Proteomes" id="UP000887013">
    <property type="component" value="Unassembled WGS sequence"/>
</dbReference>
<sequence length="102" mass="11691">KSDRQNIQKEFPSAKKRDPNPNENLFFSRDEDDTPAGTPLSLPHQDLFLPVHLPFRRRGLPYLSPKSTIGDEDVTRDDTPRPPNVAGKRSRSERLAGPKRRF</sequence>
<name>A0A8X6KAU6_NEPPI</name>
<evidence type="ECO:0000313" key="3">
    <source>
        <dbReference type="Proteomes" id="UP000887013"/>
    </source>
</evidence>
<feature type="region of interest" description="Disordered" evidence="1">
    <location>
        <begin position="1"/>
        <end position="44"/>
    </location>
</feature>
<feature type="non-terminal residue" evidence="2">
    <location>
        <position position="1"/>
    </location>
</feature>
<dbReference type="EMBL" id="BMAW01042800">
    <property type="protein sequence ID" value="GFS36146.1"/>
    <property type="molecule type" value="Genomic_DNA"/>
</dbReference>
<reference evidence="2" key="1">
    <citation type="submission" date="2020-08" db="EMBL/GenBank/DDBJ databases">
        <title>Multicomponent nature underlies the extraordinary mechanical properties of spider dragline silk.</title>
        <authorList>
            <person name="Kono N."/>
            <person name="Nakamura H."/>
            <person name="Mori M."/>
            <person name="Yoshida Y."/>
            <person name="Ohtoshi R."/>
            <person name="Malay A.D."/>
            <person name="Moran D.A.P."/>
            <person name="Tomita M."/>
            <person name="Numata K."/>
            <person name="Arakawa K."/>
        </authorList>
    </citation>
    <scope>NUCLEOTIDE SEQUENCE</scope>
</reference>
<evidence type="ECO:0000256" key="1">
    <source>
        <dbReference type="SAM" id="MobiDB-lite"/>
    </source>
</evidence>
<dbReference type="AlphaFoldDB" id="A0A8X6KAU6"/>
<gene>
    <name evidence="2" type="ORF">NPIL_265591</name>
</gene>
<protein>
    <submittedName>
        <fullName evidence="2">Uncharacterized protein</fullName>
    </submittedName>
</protein>
<accession>A0A8X6KAU6</accession>
<evidence type="ECO:0000313" key="2">
    <source>
        <dbReference type="EMBL" id="GFS36146.1"/>
    </source>
</evidence>
<organism evidence="2 3">
    <name type="scientific">Nephila pilipes</name>
    <name type="common">Giant wood spider</name>
    <name type="synonym">Nephila maculata</name>
    <dbReference type="NCBI Taxonomy" id="299642"/>
    <lineage>
        <taxon>Eukaryota</taxon>
        <taxon>Metazoa</taxon>
        <taxon>Ecdysozoa</taxon>
        <taxon>Arthropoda</taxon>
        <taxon>Chelicerata</taxon>
        <taxon>Arachnida</taxon>
        <taxon>Araneae</taxon>
        <taxon>Araneomorphae</taxon>
        <taxon>Entelegynae</taxon>
        <taxon>Araneoidea</taxon>
        <taxon>Nephilidae</taxon>
        <taxon>Nephila</taxon>
    </lineage>
</organism>
<proteinExistence type="predicted"/>